<proteinExistence type="predicted"/>
<dbReference type="EMBL" id="GBXM01109019">
    <property type="protein sequence ID" value="JAG99557.1"/>
    <property type="molecule type" value="Transcribed_RNA"/>
</dbReference>
<reference evidence="1" key="2">
    <citation type="journal article" date="2015" name="Fish Shellfish Immunol.">
        <title>Early steps in the European eel (Anguilla anguilla)-Vibrio vulnificus interaction in the gills: Role of the RtxA13 toxin.</title>
        <authorList>
            <person name="Callol A."/>
            <person name="Pajuelo D."/>
            <person name="Ebbesson L."/>
            <person name="Teles M."/>
            <person name="MacKenzie S."/>
            <person name="Amaro C."/>
        </authorList>
    </citation>
    <scope>NUCLEOTIDE SEQUENCE</scope>
</reference>
<name>A0A0E9P6N9_ANGAN</name>
<organism evidence="1">
    <name type="scientific">Anguilla anguilla</name>
    <name type="common">European freshwater eel</name>
    <name type="synonym">Muraena anguilla</name>
    <dbReference type="NCBI Taxonomy" id="7936"/>
    <lineage>
        <taxon>Eukaryota</taxon>
        <taxon>Metazoa</taxon>
        <taxon>Chordata</taxon>
        <taxon>Craniata</taxon>
        <taxon>Vertebrata</taxon>
        <taxon>Euteleostomi</taxon>
        <taxon>Actinopterygii</taxon>
        <taxon>Neopterygii</taxon>
        <taxon>Teleostei</taxon>
        <taxon>Anguilliformes</taxon>
        <taxon>Anguillidae</taxon>
        <taxon>Anguilla</taxon>
    </lineage>
</organism>
<accession>A0A0E9P6N9</accession>
<evidence type="ECO:0000313" key="1">
    <source>
        <dbReference type="EMBL" id="JAG99557.1"/>
    </source>
</evidence>
<sequence length="49" mass="5319">MKIFNVQLSLSLHVAHCFSPSFSCPSLFPSATPGALACPLFVIQVCYFV</sequence>
<protein>
    <submittedName>
        <fullName evidence="1">Uncharacterized protein</fullName>
    </submittedName>
</protein>
<reference evidence="1" key="1">
    <citation type="submission" date="2014-11" db="EMBL/GenBank/DDBJ databases">
        <authorList>
            <person name="Amaro Gonzalez C."/>
        </authorList>
    </citation>
    <scope>NUCLEOTIDE SEQUENCE</scope>
</reference>
<dbReference type="AlphaFoldDB" id="A0A0E9P6N9"/>